<evidence type="ECO:0000256" key="1">
    <source>
        <dbReference type="SAM" id="Phobius"/>
    </source>
</evidence>
<organism evidence="2 3">
    <name type="scientific">Spirochaeta lutea</name>
    <dbReference type="NCBI Taxonomy" id="1480694"/>
    <lineage>
        <taxon>Bacteria</taxon>
        <taxon>Pseudomonadati</taxon>
        <taxon>Spirochaetota</taxon>
        <taxon>Spirochaetia</taxon>
        <taxon>Spirochaetales</taxon>
        <taxon>Spirochaetaceae</taxon>
        <taxon>Spirochaeta</taxon>
    </lineage>
</organism>
<proteinExistence type="predicted"/>
<comment type="caution">
    <text evidence="2">The sequence shown here is derived from an EMBL/GenBank/DDBJ whole genome shotgun (WGS) entry which is preliminary data.</text>
</comment>
<feature type="transmembrane region" description="Helical" evidence="1">
    <location>
        <begin position="89"/>
        <end position="112"/>
    </location>
</feature>
<dbReference type="Proteomes" id="UP000029692">
    <property type="component" value="Unassembled WGS sequence"/>
</dbReference>
<dbReference type="EMBL" id="JNUP01000071">
    <property type="protein sequence ID" value="KGE70961.1"/>
    <property type="molecule type" value="Genomic_DNA"/>
</dbReference>
<keyword evidence="1" id="KW-1133">Transmembrane helix</keyword>
<sequence length="146" mass="15973">MTETAQPTQPRKKDSWGPDLVVILQLALAGGGFTALGFALGVNSDFFRGFLTGFGPAAGLVILLMIGFHLIKGRSFIRYKRGDERIRQLATKAAAMSFWLVLFAMAVLNFVIFSEISISIRVLLPAVMAGAALLNLLIFLVLLRRF</sequence>
<dbReference type="STRING" id="1480694.DC28_13560"/>
<feature type="transmembrane region" description="Helical" evidence="1">
    <location>
        <begin position="46"/>
        <end position="68"/>
    </location>
</feature>
<feature type="transmembrane region" description="Helical" evidence="1">
    <location>
        <begin position="20"/>
        <end position="40"/>
    </location>
</feature>
<keyword evidence="1" id="KW-0812">Transmembrane</keyword>
<evidence type="ECO:0000313" key="3">
    <source>
        <dbReference type="Proteomes" id="UP000029692"/>
    </source>
</evidence>
<evidence type="ECO:0000313" key="2">
    <source>
        <dbReference type="EMBL" id="KGE70961.1"/>
    </source>
</evidence>
<gene>
    <name evidence="2" type="ORF">DC28_13560</name>
</gene>
<reference evidence="2 3" key="1">
    <citation type="submission" date="2014-05" db="EMBL/GenBank/DDBJ databases">
        <title>De novo Genome Sequence of Spirocheata sp.</title>
        <authorList>
            <person name="Shivani Y."/>
            <person name="Subhash Y."/>
            <person name="Tushar L."/>
            <person name="Sasikala C."/>
            <person name="Ramana C.V."/>
        </authorList>
    </citation>
    <scope>NUCLEOTIDE SEQUENCE [LARGE SCALE GENOMIC DNA]</scope>
    <source>
        <strain evidence="2 3">JC230</strain>
    </source>
</reference>
<dbReference type="RefSeq" id="WP_037549605.1">
    <property type="nucleotide sequence ID" value="NZ_JNUP01000071.1"/>
</dbReference>
<keyword evidence="1" id="KW-0472">Membrane</keyword>
<dbReference type="AlphaFoldDB" id="A0A098QTR6"/>
<feature type="transmembrane region" description="Helical" evidence="1">
    <location>
        <begin position="118"/>
        <end position="143"/>
    </location>
</feature>
<name>A0A098QTR6_9SPIO</name>
<protein>
    <submittedName>
        <fullName evidence="2">Uncharacterized protein</fullName>
    </submittedName>
</protein>
<accession>A0A098QTR6</accession>
<keyword evidence="3" id="KW-1185">Reference proteome</keyword>